<dbReference type="SUPFAM" id="SSF49299">
    <property type="entry name" value="PKD domain"/>
    <property type="match status" value="2"/>
</dbReference>
<reference evidence="2" key="1">
    <citation type="submission" date="2020-05" db="EMBL/GenBank/DDBJ databases">
        <authorList>
            <person name="Chiriac C."/>
            <person name="Salcher M."/>
            <person name="Ghai R."/>
            <person name="Kavagutti S V."/>
        </authorList>
    </citation>
    <scope>NUCLEOTIDE SEQUENCE</scope>
</reference>
<dbReference type="PROSITE" id="PS50093">
    <property type="entry name" value="PKD"/>
    <property type="match status" value="2"/>
</dbReference>
<dbReference type="Pfam" id="PF18911">
    <property type="entry name" value="PKD_4"/>
    <property type="match status" value="2"/>
</dbReference>
<feature type="domain" description="PKD" evidence="1">
    <location>
        <begin position="482"/>
        <end position="571"/>
    </location>
</feature>
<dbReference type="SMART" id="SM00089">
    <property type="entry name" value="PKD"/>
    <property type="match status" value="2"/>
</dbReference>
<dbReference type="SUPFAM" id="SSF55486">
    <property type="entry name" value="Metalloproteases ('zincins'), catalytic domain"/>
    <property type="match status" value="1"/>
</dbReference>
<name>A0A6J7P5N0_9ZZZZ</name>
<proteinExistence type="predicted"/>
<dbReference type="Gene3D" id="3.40.390.10">
    <property type="entry name" value="Collagenase (Catalytic Domain)"/>
    <property type="match status" value="1"/>
</dbReference>
<dbReference type="InterPro" id="IPR013783">
    <property type="entry name" value="Ig-like_fold"/>
</dbReference>
<dbReference type="InterPro" id="IPR022409">
    <property type="entry name" value="PKD/Chitinase_dom"/>
</dbReference>
<protein>
    <submittedName>
        <fullName evidence="2">Unannotated protein</fullName>
    </submittedName>
</protein>
<organism evidence="2">
    <name type="scientific">freshwater metagenome</name>
    <dbReference type="NCBI Taxonomy" id="449393"/>
    <lineage>
        <taxon>unclassified sequences</taxon>
        <taxon>metagenomes</taxon>
        <taxon>ecological metagenomes</taxon>
    </lineage>
</organism>
<accession>A0A6J7P5N0</accession>
<dbReference type="InterPro" id="IPR024079">
    <property type="entry name" value="MetalloPept_cat_dom_sf"/>
</dbReference>
<dbReference type="GO" id="GO:0008237">
    <property type="term" value="F:metallopeptidase activity"/>
    <property type="evidence" value="ECO:0007669"/>
    <property type="project" value="InterPro"/>
</dbReference>
<dbReference type="CDD" id="cd00146">
    <property type="entry name" value="PKD"/>
    <property type="match status" value="1"/>
</dbReference>
<dbReference type="InterPro" id="IPR035986">
    <property type="entry name" value="PKD_dom_sf"/>
</dbReference>
<evidence type="ECO:0000259" key="1">
    <source>
        <dbReference type="PROSITE" id="PS50093"/>
    </source>
</evidence>
<dbReference type="InterPro" id="IPR000601">
    <property type="entry name" value="PKD_dom"/>
</dbReference>
<dbReference type="EMBL" id="CAFBPF010000006">
    <property type="protein sequence ID" value="CAB5000716.1"/>
    <property type="molecule type" value="Genomic_DNA"/>
</dbReference>
<evidence type="ECO:0000313" key="2">
    <source>
        <dbReference type="EMBL" id="CAB5000716.1"/>
    </source>
</evidence>
<dbReference type="Gene3D" id="2.60.40.10">
    <property type="entry name" value="Immunoglobulins"/>
    <property type="match status" value="2"/>
</dbReference>
<dbReference type="Pfam" id="PF13688">
    <property type="entry name" value="Reprolysin_5"/>
    <property type="match status" value="1"/>
</dbReference>
<dbReference type="Gene3D" id="2.60.120.380">
    <property type="match status" value="1"/>
</dbReference>
<gene>
    <name evidence="2" type="ORF">UFOPK4071_00103</name>
</gene>
<sequence length="766" mass="78376">MSRFNRALAATAVVSLLGLVASVAPAQSISSPGERWSGKSAISHLGSRLATVAARSGMSEAKLRGEFASDKTLRVDANDRLLYMDPPVPQSAALPKKSSTLDPTFPDANTLLLHSLPGATRLIYLDFNGHTLSGTAWNASTGGDCYADPYSVDADGATFTATELANIQSVWRRVSEDYAPFNVDVTTEEPIATNLSRDTTADVNYGTRAVITNSKSACANGSTLYASVCATGCGGIAYVGVYGLTGVSRDTYQPALIFQNGVTDNPKYVAEATAHEVGHNVGLSHDGTATAGYYQGQGSWAPIMGASYYSPITQWSKGEYTGANNKQDDFTVMGTNGLPLKTDDYGNTTATATFVSAAPATIDGVISTAADVDVFSFNVAAGLTTFSAAPSPTSPDLDIKLTLKNSAGTVVATNDPLSGTTNGDVAFGMSASITQTLAAGLYTLTVEGVGAGTAASTGYSDYGSVGNYRVTATYSQTVNLAPTARVTATPTSGFSPLVVAFDGSTSSDPEAGAITYAWTFGTGTTTSTLAKPSFTYTTAGTFTATLTVKDTLGQTSVATIPITVTTNLAPTARVTATPTAGTFPVVVAFSGATSTDPEAGALTYAWTFGTGTTTSTLVNPSFTYTAAGTFTATLYVTDPRGLKSAAATIKIVVTKPMDISAFTITGVKGTTTSTATATITVKDGTGAAVSGASVVGSWYKGTTLLSSKTQKTATTGIATSSSGAIAAVTGNTLKFCVTAITLTGATWNPAIYAPTTKTDCMLWTVP</sequence>
<feature type="domain" description="PKD" evidence="1">
    <location>
        <begin position="570"/>
        <end position="654"/>
    </location>
</feature>
<dbReference type="AlphaFoldDB" id="A0A6J7P5N0"/>